<dbReference type="GO" id="GO:0003676">
    <property type="term" value="F:nucleic acid binding"/>
    <property type="evidence" value="ECO:0007669"/>
    <property type="project" value="InterPro"/>
</dbReference>
<dbReference type="GO" id="GO:0016787">
    <property type="term" value="F:hydrolase activity"/>
    <property type="evidence" value="ECO:0007669"/>
    <property type="project" value="UniProtKB-KW"/>
</dbReference>
<dbReference type="InParanoid" id="A0A1E7FRV2"/>
<evidence type="ECO:0000256" key="9">
    <source>
        <dbReference type="ARBA" id="ARBA00022840"/>
    </source>
</evidence>
<evidence type="ECO:0000313" key="16">
    <source>
        <dbReference type="EMBL" id="OEU20902.1"/>
    </source>
</evidence>
<dbReference type="InterPro" id="IPR027417">
    <property type="entry name" value="P-loop_NTPase"/>
</dbReference>
<evidence type="ECO:0000256" key="12">
    <source>
        <dbReference type="RuleBase" id="RU000492"/>
    </source>
</evidence>
<dbReference type="CDD" id="cd18787">
    <property type="entry name" value="SF2_C_DEAD"/>
    <property type="match status" value="1"/>
</dbReference>
<evidence type="ECO:0000256" key="1">
    <source>
        <dbReference type="ARBA" id="ARBA00004604"/>
    </source>
</evidence>
<feature type="compositionally biased region" description="Polar residues" evidence="13">
    <location>
        <begin position="1"/>
        <end position="11"/>
    </location>
</feature>
<dbReference type="GO" id="GO:0003724">
    <property type="term" value="F:RNA helicase activity"/>
    <property type="evidence" value="ECO:0007669"/>
    <property type="project" value="UniProtKB-EC"/>
</dbReference>
<dbReference type="InterPro" id="IPR001650">
    <property type="entry name" value="Helicase_C-like"/>
</dbReference>
<dbReference type="InterPro" id="IPR000629">
    <property type="entry name" value="RNA-helicase_DEAD-box_CS"/>
</dbReference>
<feature type="domain" description="Helicase C-terminal" evidence="15">
    <location>
        <begin position="287"/>
        <end position="436"/>
    </location>
</feature>
<keyword evidence="8 12" id="KW-0347">Helicase</keyword>
<evidence type="ECO:0000256" key="11">
    <source>
        <dbReference type="ARBA" id="ARBA00037449"/>
    </source>
</evidence>
<dbReference type="PROSITE" id="PS51194">
    <property type="entry name" value="HELICASE_CTER"/>
    <property type="match status" value="1"/>
</dbReference>
<dbReference type="OrthoDB" id="196131at2759"/>
<feature type="region of interest" description="Disordered" evidence="13">
    <location>
        <begin position="424"/>
        <end position="464"/>
    </location>
</feature>
<evidence type="ECO:0000256" key="2">
    <source>
        <dbReference type="ARBA" id="ARBA00009334"/>
    </source>
</evidence>
<feature type="domain" description="Helicase ATP-binding" evidence="14">
    <location>
        <begin position="71"/>
        <end position="259"/>
    </location>
</feature>
<evidence type="ECO:0000256" key="10">
    <source>
        <dbReference type="ARBA" id="ARBA00023242"/>
    </source>
</evidence>
<keyword evidence="7 12" id="KW-0378">Hydrolase</keyword>
<reference evidence="16 17" key="1">
    <citation type="submission" date="2016-09" db="EMBL/GenBank/DDBJ databases">
        <title>Extensive genetic diversity and differential bi-allelic expression allows diatom success in the polar Southern Ocean.</title>
        <authorList>
            <consortium name="DOE Joint Genome Institute"/>
            <person name="Mock T."/>
            <person name="Otillar R.P."/>
            <person name="Strauss J."/>
            <person name="Dupont C."/>
            <person name="Frickenhaus S."/>
            <person name="Maumus F."/>
            <person name="Mcmullan M."/>
            <person name="Sanges R."/>
            <person name="Schmutz J."/>
            <person name="Toseland A."/>
            <person name="Valas R."/>
            <person name="Veluchamy A."/>
            <person name="Ward B.J."/>
            <person name="Allen A."/>
            <person name="Barry K."/>
            <person name="Falciatore A."/>
            <person name="Ferrante M."/>
            <person name="Fortunato A.E."/>
            <person name="Gloeckner G."/>
            <person name="Gruber A."/>
            <person name="Hipkin R."/>
            <person name="Janech M."/>
            <person name="Kroth P."/>
            <person name="Leese F."/>
            <person name="Lindquist E."/>
            <person name="Lyon B.R."/>
            <person name="Martin J."/>
            <person name="Mayer C."/>
            <person name="Parker M."/>
            <person name="Quesneville H."/>
            <person name="Raymond J."/>
            <person name="Uhlig C."/>
            <person name="Valentin K.U."/>
            <person name="Worden A.Z."/>
            <person name="Armbrust E.V."/>
            <person name="Bowler C."/>
            <person name="Green B."/>
            <person name="Moulton V."/>
            <person name="Van Oosterhout C."/>
            <person name="Grigoriev I."/>
        </authorList>
    </citation>
    <scope>NUCLEOTIDE SEQUENCE [LARGE SCALE GENOMIC DNA]</scope>
    <source>
        <strain evidence="16 17">CCMP1102</strain>
    </source>
</reference>
<dbReference type="PANTHER" id="PTHR47958">
    <property type="entry name" value="ATP-DEPENDENT RNA HELICASE DBP3"/>
    <property type="match status" value="1"/>
</dbReference>
<comment type="function">
    <text evidence="11">ATP-dependent RNA helicase required for 60S ribosomal subunit synthesis. Involved in efficient pre-rRNA processing, predominantly at site A3, which is necessary for the normal formation of 25S and 5.8S rRNAs.</text>
</comment>
<dbReference type="Gene3D" id="3.40.50.300">
    <property type="entry name" value="P-loop containing nucleotide triphosphate hydrolases"/>
    <property type="match status" value="2"/>
</dbReference>
<name>A0A1E7FRV2_9STRA</name>
<evidence type="ECO:0000313" key="17">
    <source>
        <dbReference type="Proteomes" id="UP000095751"/>
    </source>
</evidence>
<keyword evidence="6 12" id="KW-0547">Nucleotide-binding</keyword>
<proteinExistence type="inferred from homology"/>
<keyword evidence="5" id="KW-0698">rRNA processing</keyword>
<dbReference type="Proteomes" id="UP000095751">
    <property type="component" value="Unassembled WGS sequence"/>
</dbReference>
<dbReference type="SMART" id="SM00487">
    <property type="entry name" value="DEXDc"/>
    <property type="match status" value="1"/>
</dbReference>
<keyword evidence="10" id="KW-0539">Nucleus</keyword>
<comment type="subcellular location">
    <subcellularLocation>
        <location evidence="1">Nucleus</location>
        <location evidence="1">Nucleolus</location>
    </subcellularLocation>
</comment>
<feature type="compositionally biased region" description="Basic and acidic residues" evidence="13">
    <location>
        <begin position="12"/>
        <end position="24"/>
    </location>
</feature>
<dbReference type="SUPFAM" id="SSF52540">
    <property type="entry name" value="P-loop containing nucleoside triphosphate hydrolases"/>
    <property type="match status" value="1"/>
</dbReference>
<dbReference type="InterPro" id="IPR011545">
    <property type="entry name" value="DEAD/DEAH_box_helicase_dom"/>
</dbReference>
<dbReference type="Pfam" id="PF00271">
    <property type="entry name" value="Helicase_C"/>
    <property type="match status" value="1"/>
</dbReference>
<evidence type="ECO:0000256" key="6">
    <source>
        <dbReference type="ARBA" id="ARBA00022741"/>
    </source>
</evidence>
<evidence type="ECO:0000256" key="4">
    <source>
        <dbReference type="ARBA" id="ARBA00022517"/>
    </source>
</evidence>
<feature type="compositionally biased region" description="Basic and acidic residues" evidence="13">
    <location>
        <begin position="435"/>
        <end position="446"/>
    </location>
</feature>
<dbReference type="InterPro" id="IPR014001">
    <property type="entry name" value="Helicase_ATP-bd"/>
</dbReference>
<keyword evidence="4" id="KW-0690">Ribosome biogenesis</keyword>
<organism evidence="16 17">
    <name type="scientific">Fragilariopsis cylindrus CCMP1102</name>
    <dbReference type="NCBI Taxonomy" id="635003"/>
    <lineage>
        <taxon>Eukaryota</taxon>
        <taxon>Sar</taxon>
        <taxon>Stramenopiles</taxon>
        <taxon>Ochrophyta</taxon>
        <taxon>Bacillariophyta</taxon>
        <taxon>Bacillariophyceae</taxon>
        <taxon>Bacillariophycidae</taxon>
        <taxon>Bacillariales</taxon>
        <taxon>Bacillariaceae</taxon>
        <taxon>Fragilariopsis</taxon>
    </lineage>
</organism>
<evidence type="ECO:0000259" key="14">
    <source>
        <dbReference type="PROSITE" id="PS51192"/>
    </source>
</evidence>
<feature type="region of interest" description="Disordered" evidence="13">
    <location>
        <begin position="1"/>
        <end position="24"/>
    </location>
</feature>
<dbReference type="KEGG" id="fcy:FRACYDRAFT_181286"/>
<dbReference type="InterPro" id="IPR044742">
    <property type="entry name" value="DEAD/DEAH_RhlB"/>
</dbReference>
<gene>
    <name evidence="16" type="ORF">FRACYDRAFT_181286</name>
</gene>
<sequence>MSYEVNTSNNDSTRDTSEGHKWRKENQVTCHPPFDPIYDFAELRDILPEEVLTWNATKNLTTPTLVQSQTLGVALCGKDAIVTATTGSGKTLSYLFPIVSHLMANHCSASTSRSADNSSSRALVLVPTRELALQVEQIAKSMFAKLPLTALAITGGNMGRYQLSQKLQSTKPHCVIATPGRLLDVLNSQQKLKKAWLLPNITLLVMDEADKMIEMGFANQVTQVLQNLRPDRQSLLVSATFDSRLQRRCQEWMHDPCRISVGKTGESSKHVIQHAICLPNSQAKIDFLKESLPAFVGVGRTLVFCSTRQGVEDVAKELRPVLPVETLHGDRHLTDRKASLKAFTKGDIKVLVATDVAGRGLDIPQVSTVINFDPPKNWNTHVHRIGRAGRMSAKEDQQEGSAYTLMLPSNVEFAKAMIREYKREARPIPPEIQELADHQTKRDHGSSSKGYYGNKAPIKKGRWS</sequence>
<evidence type="ECO:0000256" key="7">
    <source>
        <dbReference type="ARBA" id="ARBA00022801"/>
    </source>
</evidence>
<keyword evidence="9 12" id="KW-0067">ATP-binding</keyword>
<dbReference type="SMART" id="SM00490">
    <property type="entry name" value="HELICc"/>
    <property type="match status" value="1"/>
</dbReference>
<dbReference type="GO" id="GO:0005524">
    <property type="term" value="F:ATP binding"/>
    <property type="evidence" value="ECO:0007669"/>
    <property type="project" value="UniProtKB-KW"/>
</dbReference>
<dbReference type="PROSITE" id="PS51192">
    <property type="entry name" value="HELICASE_ATP_BIND_1"/>
    <property type="match status" value="1"/>
</dbReference>
<dbReference type="EC" id="3.6.4.13" evidence="3"/>
<keyword evidence="17" id="KW-1185">Reference proteome</keyword>
<evidence type="ECO:0000256" key="13">
    <source>
        <dbReference type="SAM" id="MobiDB-lite"/>
    </source>
</evidence>
<evidence type="ECO:0000256" key="8">
    <source>
        <dbReference type="ARBA" id="ARBA00022806"/>
    </source>
</evidence>
<evidence type="ECO:0000256" key="5">
    <source>
        <dbReference type="ARBA" id="ARBA00022552"/>
    </source>
</evidence>
<dbReference type="AlphaFoldDB" id="A0A1E7FRV2"/>
<dbReference type="CDD" id="cd00268">
    <property type="entry name" value="DEADc"/>
    <property type="match status" value="1"/>
</dbReference>
<protein>
    <recommendedName>
        <fullName evidence="3">RNA helicase</fullName>
        <ecNumber evidence="3">3.6.4.13</ecNumber>
    </recommendedName>
</protein>
<evidence type="ECO:0000256" key="3">
    <source>
        <dbReference type="ARBA" id="ARBA00012552"/>
    </source>
</evidence>
<accession>A0A1E7FRV2</accession>
<comment type="similarity">
    <text evidence="2">Belongs to the DEAD box helicase family. DDX5/DBP2 subfamily.</text>
</comment>
<dbReference type="Pfam" id="PF00270">
    <property type="entry name" value="DEAD"/>
    <property type="match status" value="1"/>
</dbReference>
<dbReference type="EMBL" id="KV784354">
    <property type="protein sequence ID" value="OEU20902.1"/>
    <property type="molecule type" value="Genomic_DNA"/>
</dbReference>
<evidence type="ECO:0000259" key="15">
    <source>
        <dbReference type="PROSITE" id="PS51194"/>
    </source>
</evidence>
<dbReference type="PROSITE" id="PS00039">
    <property type="entry name" value="DEAD_ATP_HELICASE"/>
    <property type="match status" value="1"/>
</dbReference>